<dbReference type="Proteomes" id="UP000240934">
    <property type="component" value="Segment"/>
</dbReference>
<evidence type="ECO:0000313" key="2">
    <source>
        <dbReference type="Proteomes" id="UP000240934"/>
    </source>
</evidence>
<dbReference type="EMBL" id="MG250483">
    <property type="protein sequence ID" value="AUE22597.1"/>
    <property type="molecule type" value="Genomic_DNA"/>
</dbReference>
<gene>
    <name evidence="1" type="ORF">Ah1_00056</name>
</gene>
<name>A0A2H4YEJ2_9CAUD</name>
<proteinExistence type="predicted"/>
<reference evidence="1 2" key="1">
    <citation type="submission" date="2017-10" db="EMBL/GenBank/DDBJ databases">
        <title>Antibacterial composition for extension of chilled fish shelf life and decreasing of risk of food-borne infections, bacteriophage strains for its preparation.</title>
        <authorList>
            <person name="Zulkarneev E.R."/>
            <person name="Aleshkin A.V."/>
            <person name="Rubalsky O.V."/>
            <person name="Kiseleva I.A."/>
            <person name="Rubalskii E.O."/>
            <person name="Lebedev S.N."/>
        </authorList>
    </citation>
    <scope>NUCLEOTIDE SEQUENCE [LARGE SCALE GENOMIC DNA]</scope>
</reference>
<protein>
    <submittedName>
        <fullName evidence="1">Uncharacterized protein</fullName>
    </submittedName>
</protein>
<evidence type="ECO:0000313" key="1">
    <source>
        <dbReference type="EMBL" id="AUE22597.1"/>
    </source>
</evidence>
<organism evidence="1 2">
    <name type="scientific">Aeromonas phage Ah1</name>
    <dbReference type="NCBI Taxonomy" id="2053701"/>
    <lineage>
        <taxon>Viruses</taxon>
        <taxon>Duplodnaviria</taxon>
        <taxon>Heunggongvirae</taxon>
        <taxon>Uroviricota</taxon>
        <taxon>Caudoviricetes</taxon>
        <taxon>Pantevenvirales</taxon>
        <taxon>Straboviridae</taxon>
        <taxon>Cinqassovirus</taxon>
        <taxon>Cinqassovirus ah1</taxon>
    </lineage>
</organism>
<accession>A0A2H4YEJ2</accession>
<sequence>MKKLITDADKLRIKLAQKDALKLLGAFEAKDRVNAQKIIAFMVEKWELAIKQRHTTVNLDLAISRGLSDETILKIDQLQHYRDIHVKQLKNEKLYNVGTVGQLVQKQRIAEHLGWIRDIEYELQSLWGFDIDSSFHKHNLPHCTCPENRAGEIFKRINRDCPLHNEEMREMTKAFFNTLDHNYDTTGIEK</sequence>
<keyword evidence="2" id="KW-1185">Reference proteome</keyword>